<feature type="compositionally biased region" description="Basic and acidic residues" evidence="2">
    <location>
        <begin position="573"/>
        <end position="591"/>
    </location>
</feature>
<feature type="compositionally biased region" description="Basic and acidic residues" evidence="2">
    <location>
        <begin position="552"/>
        <end position="566"/>
    </location>
</feature>
<dbReference type="GO" id="GO:0016651">
    <property type="term" value="F:oxidoreductase activity, acting on NAD(P)H"/>
    <property type="evidence" value="ECO:0007669"/>
    <property type="project" value="InterPro"/>
</dbReference>
<dbReference type="PANTHER" id="PTHR43485:SF1">
    <property type="entry name" value="FORMATE HYDROGENLYASE SUBUNIT 5-RELATED"/>
    <property type="match status" value="1"/>
</dbReference>
<dbReference type="Pfam" id="PF00346">
    <property type="entry name" value="Complex1_49kDa"/>
    <property type="match status" value="1"/>
</dbReference>
<dbReference type="PANTHER" id="PTHR43485">
    <property type="entry name" value="HYDROGENASE-4 COMPONENT G"/>
    <property type="match status" value="1"/>
</dbReference>
<keyword evidence="5" id="KW-1185">Reference proteome</keyword>
<name>A0A1M5JA30_9BACT</name>
<dbReference type="InterPro" id="IPR029014">
    <property type="entry name" value="NiFe-Hase_large"/>
</dbReference>
<accession>A0A1M5JA30</accession>
<organism evidence="4 5">
    <name type="scientific">Fodinibius roseus</name>
    <dbReference type="NCBI Taxonomy" id="1194090"/>
    <lineage>
        <taxon>Bacteria</taxon>
        <taxon>Pseudomonadati</taxon>
        <taxon>Balneolota</taxon>
        <taxon>Balneolia</taxon>
        <taxon>Balneolales</taxon>
        <taxon>Balneolaceae</taxon>
        <taxon>Fodinibius</taxon>
    </lineage>
</organism>
<evidence type="ECO:0000256" key="1">
    <source>
        <dbReference type="ARBA" id="ARBA00023002"/>
    </source>
</evidence>
<dbReference type="InterPro" id="IPR001135">
    <property type="entry name" value="NADH_Q_OxRdtase_suD"/>
</dbReference>
<dbReference type="STRING" id="1194090.SAMN05443144_12629"/>
<gene>
    <name evidence="4" type="ORF">SAMN05443144_12629</name>
</gene>
<dbReference type="GO" id="GO:0048038">
    <property type="term" value="F:quinone binding"/>
    <property type="evidence" value="ECO:0007669"/>
    <property type="project" value="InterPro"/>
</dbReference>
<feature type="region of interest" description="Disordered" evidence="2">
    <location>
        <begin position="492"/>
        <end position="599"/>
    </location>
</feature>
<protein>
    <submittedName>
        <fullName evidence="4">Respiratory-chain NADH dehydrogenase, subunit</fullName>
    </submittedName>
</protein>
<evidence type="ECO:0000313" key="5">
    <source>
        <dbReference type="Proteomes" id="UP000184041"/>
    </source>
</evidence>
<evidence type="ECO:0000313" key="4">
    <source>
        <dbReference type="EMBL" id="SHG37417.1"/>
    </source>
</evidence>
<dbReference type="SUPFAM" id="SSF56762">
    <property type="entry name" value="HydB/Nqo4-like"/>
    <property type="match status" value="1"/>
</dbReference>
<feature type="compositionally biased region" description="Basic and acidic residues" evidence="2">
    <location>
        <begin position="283"/>
        <end position="301"/>
    </location>
</feature>
<sequence>METTMKYGARKGTMNFWRRWLAKAASQELVIFPVPGADLLRMYQSEPLHGEARLADSPKEANVLLLIGDVSTELAERAATVYAQMPRPRVLVIAGPEHLDPLPHPDVHVPLEKDFLGTAIPAARECLSGYSWTEKAEPYRPEPVVSKIEEAGQQQGHMHDHGGHGSHDHGHEGHDHSAHHHGETDGGHNHDQGDRKNHHHDHSDDAEAGDTKDCHGAPAKHSHDSHQHDSHSEHEGHRHHDHGEHEHGHEGHQHKGHNHGEEHQDDDHSAHDHSGHGGPGHGGQHDHSGHGDHGHGGHDHGPGFMSMIAMTKDLPRSPDGLPMEWSDVHFGPFHPGLPGGLRLSMKLDGDTVVIAEAGQGLLGHNLPASVLNDPASLPEYLAAAHPLAPVTYRLLAQKALANFSGKTPDSTLTLSEAVLLEKKRITSHLNWLAVFATALGSDWMRDRAIKHYHRFQNGAGNASRLSEFISRIKKMPYLKLKLSAAGKHRVEMGDHNLGHGHEVHDHSGHGHNHGDQAGNEHHHAGHSHEEHKGHEHREHGGHDHSRHSGHNHGHEDHEHGGHEGHEHHHHEHSGHAGHESHDHGHGSRGKDQISGQLPDEITGPVARAAGIEKDHRLEEPVYQQAGWTPVTAAGNNAWSRLMVRLDEMEQSLRFIARAENDSGGESSQKIDIPSAGMGNGIARIESPRGTVTLKFHIHEGKLAHMQLNTPSEALAGIIQHLTEQYELADALTAVASLDISPWEIHH</sequence>
<feature type="region of interest" description="Disordered" evidence="2">
    <location>
        <begin position="149"/>
        <end position="306"/>
    </location>
</feature>
<feature type="domain" description="NADH-quinone oxidoreductase subunit D" evidence="3">
    <location>
        <begin position="601"/>
        <end position="660"/>
    </location>
</feature>
<dbReference type="Proteomes" id="UP000184041">
    <property type="component" value="Unassembled WGS sequence"/>
</dbReference>
<dbReference type="Gene3D" id="1.10.645.10">
    <property type="entry name" value="Cytochrome-c3 Hydrogenase, chain B"/>
    <property type="match status" value="2"/>
</dbReference>
<dbReference type="GO" id="GO:0051287">
    <property type="term" value="F:NAD binding"/>
    <property type="evidence" value="ECO:0007669"/>
    <property type="project" value="InterPro"/>
</dbReference>
<dbReference type="SUPFAM" id="SSF56770">
    <property type="entry name" value="HydA/Nqo6-like"/>
    <property type="match status" value="1"/>
</dbReference>
<evidence type="ECO:0000256" key="2">
    <source>
        <dbReference type="SAM" id="MobiDB-lite"/>
    </source>
</evidence>
<dbReference type="EMBL" id="FQUS01000026">
    <property type="protein sequence ID" value="SHG37417.1"/>
    <property type="molecule type" value="Genomic_DNA"/>
</dbReference>
<proteinExistence type="predicted"/>
<dbReference type="AlphaFoldDB" id="A0A1M5JA30"/>
<feature type="compositionally biased region" description="Basic and acidic residues" evidence="2">
    <location>
        <begin position="157"/>
        <end position="275"/>
    </location>
</feature>
<evidence type="ECO:0000259" key="3">
    <source>
        <dbReference type="Pfam" id="PF00346"/>
    </source>
</evidence>
<feature type="compositionally biased region" description="Basic and acidic residues" evidence="2">
    <location>
        <begin position="492"/>
        <end position="543"/>
    </location>
</feature>
<reference evidence="4 5" key="1">
    <citation type="submission" date="2016-11" db="EMBL/GenBank/DDBJ databases">
        <authorList>
            <person name="Jaros S."/>
            <person name="Januszkiewicz K."/>
            <person name="Wedrychowicz H."/>
        </authorList>
    </citation>
    <scope>NUCLEOTIDE SEQUENCE [LARGE SCALE GENOMIC DNA]</scope>
    <source>
        <strain evidence="4 5">DSM 21986</strain>
    </source>
</reference>
<dbReference type="Gene3D" id="3.40.50.12280">
    <property type="match status" value="1"/>
</dbReference>
<keyword evidence="1" id="KW-0560">Oxidoreductase</keyword>
<dbReference type="InterPro" id="IPR052197">
    <property type="entry name" value="ComplexI_49kDa-like"/>
</dbReference>